<dbReference type="InterPro" id="IPR039425">
    <property type="entry name" value="RNA_pol_sigma-70-like"/>
</dbReference>
<protein>
    <submittedName>
        <fullName evidence="8">RNA polymerase sigma-70 factor, ECF subfamily</fullName>
    </submittedName>
</protein>
<evidence type="ECO:0000313" key="9">
    <source>
        <dbReference type="Proteomes" id="UP000236731"/>
    </source>
</evidence>
<evidence type="ECO:0000259" key="6">
    <source>
        <dbReference type="Pfam" id="PF04542"/>
    </source>
</evidence>
<dbReference type="GO" id="GO:0003677">
    <property type="term" value="F:DNA binding"/>
    <property type="evidence" value="ECO:0007669"/>
    <property type="project" value="UniProtKB-KW"/>
</dbReference>
<dbReference type="InterPro" id="IPR013325">
    <property type="entry name" value="RNA_pol_sigma_r2"/>
</dbReference>
<reference evidence="9" key="1">
    <citation type="submission" date="2016-10" db="EMBL/GenBank/DDBJ databases">
        <authorList>
            <person name="Varghese N."/>
            <person name="Submissions S."/>
        </authorList>
    </citation>
    <scope>NUCLEOTIDE SEQUENCE [LARGE SCALE GENOMIC DNA]</scope>
    <source>
        <strain evidence="9">DSM 22361</strain>
    </source>
</reference>
<name>A0A1H6CKK1_9SPHI</name>
<dbReference type="GO" id="GO:0016987">
    <property type="term" value="F:sigma factor activity"/>
    <property type="evidence" value="ECO:0007669"/>
    <property type="project" value="UniProtKB-KW"/>
</dbReference>
<evidence type="ECO:0000256" key="3">
    <source>
        <dbReference type="ARBA" id="ARBA00023082"/>
    </source>
</evidence>
<dbReference type="InterPro" id="IPR013249">
    <property type="entry name" value="RNA_pol_sigma70_r4_t2"/>
</dbReference>
<dbReference type="RefSeq" id="WP_103907829.1">
    <property type="nucleotide sequence ID" value="NZ_CP049246.1"/>
</dbReference>
<dbReference type="NCBIfam" id="TIGR02937">
    <property type="entry name" value="sigma70-ECF"/>
    <property type="match status" value="1"/>
</dbReference>
<dbReference type="Proteomes" id="UP000236731">
    <property type="component" value="Unassembled WGS sequence"/>
</dbReference>
<evidence type="ECO:0000256" key="2">
    <source>
        <dbReference type="ARBA" id="ARBA00023015"/>
    </source>
</evidence>
<dbReference type="EMBL" id="FNUT01000016">
    <property type="protein sequence ID" value="SEG73233.1"/>
    <property type="molecule type" value="Genomic_DNA"/>
</dbReference>
<dbReference type="InterPro" id="IPR013324">
    <property type="entry name" value="RNA_pol_sigma_r3/r4-like"/>
</dbReference>
<accession>A0A1H6CKK1</accession>
<dbReference type="Pfam" id="PF08281">
    <property type="entry name" value="Sigma70_r4_2"/>
    <property type="match status" value="1"/>
</dbReference>
<evidence type="ECO:0000256" key="5">
    <source>
        <dbReference type="ARBA" id="ARBA00023163"/>
    </source>
</evidence>
<dbReference type="PANTHER" id="PTHR43133">
    <property type="entry name" value="RNA POLYMERASE ECF-TYPE SIGMA FACTO"/>
    <property type="match status" value="1"/>
</dbReference>
<evidence type="ECO:0000256" key="4">
    <source>
        <dbReference type="ARBA" id="ARBA00023125"/>
    </source>
</evidence>
<dbReference type="SUPFAM" id="SSF88946">
    <property type="entry name" value="Sigma2 domain of RNA polymerase sigma factors"/>
    <property type="match status" value="1"/>
</dbReference>
<dbReference type="Pfam" id="PF04542">
    <property type="entry name" value="Sigma70_r2"/>
    <property type="match status" value="1"/>
</dbReference>
<keyword evidence="9" id="KW-1185">Reference proteome</keyword>
<dbReference type="InterPro" id="IPR014284">
    <property type="entry name" value="RNA_pol_sigma-70_dom"/>
</dbReference>
<sequence>MDFKSIYTLYWDKIFRLCLGYVNDPDRAKDLAQETFLTVWEKLPSFRQEAALSTWIFRIATNTCLQQIRAERKNHFTELTDDLPQEMESTETMAGDIAMLYRFIAELKEIDRIIISLELEGMNQAEISKVVGLHEGNIRVRIHRIKEKLNEKFKKNGRQ</sequence>
<dbReference type="Gene3D" id="1.10.1740.10">
    <property type="match status" value="1"/>
</dbReference>
<evidence type="ECO:0000259" key="7">
    <source>
        <dbReference type="Pfam" id="PF08281"/>
    </source>
</evidence>
<dbReference type="Gene3D" id="1.10.10.10">
    <property type="entry name" value="Winged helix-like DNA-binding domain superfamily/Winged helix DNA-binding domain"/>
    <property type="match status" value="1"/>
</dbReference>
<dbReference type="InterPro" id="IPR007627">
    <property type="entry name" value="RNA_pol_sigma70_r2"/>
</dbReference>
<organism evidence="8 9">
    <name type="scientific">Sphingobacterium lactis</name>
    <dbReference type="NCBI Taxonomy" id="797291"/>
    <lineage>
        <taxon>Bacteria</taxon>
        <taxon>Pseudomonadati</taxon>
        <taxon>Bacteroidota</taxon>
        <taxon>Sphingobacteriia</taxon>
        <taxon>Sphingobacteriales</taxon>
        <taxon>Sphingobacteriaceae</taxon>
        <taxon>Sphingobacterium</taxon>
    </lineage>
</organism>
<keyword evidence="5" id="KW-0804">Transcription</keyword>
<dbReference type="OrthoDB" id="9780326at2"/>
<proteinExistence type="inferred from homology"/>
<feature type="domain" description="RNA polymerase sigma factor 70 region 4 type 2" evidence="7">
    <location>
        <begin position="99"/>
        <end position="149"/>
    </location>
</feature>
<keyword evidence="2" id="KW-0805">Transcription regulation</keyword>
<evidence type="ECO:0000256" key="1">
    <source>
        <dbReference type="ARBA" id="ARBA00010641"/>
    </source>
</evidence>
<dbReference type="SUPFAM" id="SSF88659">
    <property type="entry name" value="Sigma3 and sigma4 domains of RNA polymerase sigma factors"/>
    <property type="match status" value="1"/>
</dbReference>
<dbReference type="InterPro" id="IPR036388">
    <property type="entry name" value="WH-like_DNA-bd_sf"/>
</dbReference>
<dbReference type="PANTHER" id="PTHR43133:SF8">
    <property type="entry name" value="RNA POLYMERASE SIGMA FACTOR HI_1459-RELATED"/>
    <property type="match status" value="1"/>
</dbReference>
<comment type="similarity">
    <text evidence="1">Belongs to the sigma-70 factor family. ECF subfamily.</text>
</comment>
<dbReference type="GO" id="GO:0006352">
    <property type="term" value="P:DNA-templated transcription initiation"/>
    <property type="evidence" value="ECO:0007669"/>
    <property type="project" value="InterPro"/>
</dbReference>
<gene>
    <name evidence="8" type="ORF">SAMN05421877_11646</name>
</gene>
<keyword evidence="3" id="KW-0731">Sigma factor</keyword>
<feature type="domain" description="RNA polymerase sigma-70 region 2" evidence="6">
    <location>
        <begin position="7"/>
        <end position="73"/>
    </location>
</feature>
<evidence type="ECO:0000313" key="8">
    <source>
        <dbReference type="EMBL" id="SEG73233.1"/>
    </source>
</evidence>
<dbReference type="AlphaFoldDB" id="A0A1H6CKK1"/>
<keyword evidence="4" id="KW-0238">DNA-binding</keyword>